<organism evidence="1 2">
    <name type="scientific">Elizabethkingia miricola</name>
    <name type="common">Chryseobacterium miricola</name>
    <dbReference type="NCBI Taxonomy" id="172045"/>
    <lineage>
        <taxon>Bacteria</taxon>
        <taxon>Pseudomonadati</taxon>
        <taxon>Bacteroidota</taxon>
        <taxon>Flavobacteriia</taxon>
        <taxon>Flavobacteriales</taxon>
        <taxon>Weeksellaceae</taxon>
        <taxon>Elizabethkingia</taxon>
    </lineage>
</organism>
<name>A0ABY3NIC7_ELIMR</name>
<accession>A0ABY3NIC7</accession>
<dbReference type="Proteomes" id="UP000324513">
    <property type="component" value="Unassembled WGS sequence"/>
</dbReference>
<sequence length="98" mass="11654">MNKWIDDSLIMSINTQNERLTIQGIMILGEIDTTQQWIAPFLFSVELFQSKINSKKFTFLFSDSDSYDITYEEFNNHNYQINSDIEWKYIINSNDILI</sequence>
<evidence type="ECO:0000313" key="1">
    <source>
        <dbReference type="EMBL" id="TYO92903.1"/>
    </source>
</evidence>
<proteinExistence type="predicted"/>
<protein>
    <submittedName>
        <fullName evidence="1">Uncharacterized protein</fullName>
    </submittedName>
</protein>
<gene>
    <name evidence="1" type="ORF">LX74_00964</name>
</gene>
<comment type="caution">
    <text evidence="1">The sequence shown here is derived from an EMBL/GenBank/DDBJ whole genome shotgun (WGS) entry which is preliminary data.</text>
</comment>
<keyword evidence="2" id="KW-1185">Reference proteome</keyword>
<evidence type="ECO:0000313" key="2">
    <source>
        <dbReference type="Proteomes" id="UP000324513"/>
    </source>
</evidence>
<dbReference type="EMBL" id="VNHK01000003">
    <property type="protein sequence ID" value="TYO92903.1"/>
    <property type="molecule type" value="Genomic_DNA"/>
</dbReference>
<reference evidence="1 2" key="1">
    <citation type="submission" date="2019-07" db="EMBL/GenBank/DDBJ databases">
        <title>Genomic Encyclopedia of Archaeal and Bacterial Type Strains, Phase II (KMG-II): from individual species to whole genera.</title>
        <authorList>
            <person name="Goeker M."/>
        </authorList>
    </citation>
    <scope>NUCLEOTIDE SEQUENCE [LARGE SCALE GENOMIC DNA]</scope>
    <source>
        <strain evidence="1 2">DSM 14571</strain>
    </source>
</reference>